<proteinExistence type="predicted"/>
<keyword evidence="1" id="KW-1185">Reference proteome</keyword>
<dbReference type="Proteomes" id="UP000025227">
    <property type="component" value="Unplaced"/>
</dbReference>
<dbReference type="OrthoDB" id="5859984at2759"/>
<sequence length="133" mass="14535">MDLRSGSSRSANGQMQGEPGAVDVVLPKELQEQVEAITKSSRIADGIKKVITAITRELQSLRLENIELRQELGCVRKLVITFFIPSAIRLDFVMASTCSCNSLRSTTSTAPGSRCICPLALLEEPLRRSMANI</sequence>
<dbReference type="WBParaSite" id="HCON_00111850-00001">
    <property type="protein sequence ID" value="HCON_00111850-00001"/>
    <property type="gene ID" value="HCON_00111850"/>
</dbReference>
<reference evidence="2" key="1">
    <citation type="submission" date="2020-12" db="UniProtKB">
        <authorList>
            <consortium name="WormBaseParasite"/>
        </authorList>
    </citation>
    <scope>IDENTIFICATION</scope>
    <source>
        <strain evidence="2">MHco3</strain>
    </source>
</reference>
<dbReference type="AlphaFoldDB" id="A0A7I4YME8"/>
<evidence type="ECO:0000313" key="2">
    <source>
        <dbReference type="WBParaSite" id="HCON_00111850-00001"/>
    </source>
</evidence>
<evidence type="ECO:0000313" key="1">
    <source>
        <dbReference type="Proteomes" id="UP000025227"/>
    </source>
</evidence>
<name>A0A7I4YME8_HAECO</name>
<accession>A0A7I4YME8</accession>
<organism evidence="1 2">
    <name type="scientific">Haemonchus contortus</name>
    <name type="common">Barber pole worm</name>
    <dbReference type="NCBI Taxonomy" id="6289"/>
    <lineage>
        <taxon>Eukaryota</taxon>
        <taxon>Metazoa</taxon>
        <taxon>Ecdysozoa</taxon>
        <taxon>Nematoda</taxon>
        <taxon>Chromadorea</taxon>
        <taxon>Rhabditida</taxon>
        <taxon>Rhabditina</taxon>
        <taxon>Rhabditomorpha</taxon>
        <taxon>Strongyloidea</taxon>
        <taxon>Trichostrongylidae</taxon>
        <taxon>Haemonchus</taxon>
    </lineage>
</organism>
<protein>
    <submittedName>
        <fullName evidence="2">Uncharacterized protein</fullName>
    </submittedName>
</protein>